<dbReference type="GO" id="GO:0016887">
    <property type="term" value="F:ATP hydrolysis activity"/>
    <property type="evidence" value="ECO:0007669"/>
    <property type="project" value="InterPro"/>
</dbReference>
<dbReference type="SUPFAM" id="SSF90123">
    <property type="entry name" value="ABC transporter transmembrane region"/>
    <property type="match status" value="1"/>
</dbReference>
<dbReference type="Pfam" id="PF00005">
    <property type="entry name" value="ABC_tran"/>
    <property type="match status" value="1"/>
</dbReference>
<evidence type="ECO:0000256" key="5">
    <source>
        <dbReference type="ARBA" id="ARBA00022840"/>
    </source>
</evidence>
<keyword evidence="6 8" id="KW-1133">Transmembrane helix</keyword>
<dbReference type="Proteomes" id="UP000199309">
    <property type="component" value="Unassembled WGS sequence"/>
</dbReference>
<dbReference type="InterPro" id="IPR011527">
    <property type="entry name" value="ABC1_TM_dom"/>
</dbReference>
<dbReference type="PANTHER" id="PTHR11384">
    <property type="entry name" value="ATP-BINDING CASSETTE, SUB-FAMILY D MEMBER"/>
    <property type="match status" value="1"/>
</dbReference>
<proteinExistence type="predicted"/>
<dbReference type="SMART" id="SM00382">
    <property type="entry name" value="AAA"/>
    <property type="match status" value="1"/>
</dbReference>
<dbReference type="InterPro" id="IPR027417">
    <property type="entry name" value="P-loop_NTPase"/>
</dbReference>
<dbReference type="Gene3D" id="3.40.50.300">
    <property type="entry name" value="P-loop containing nucleotide triphosphate hydrolases"/>
    <property type="match status" value="1"/>
</dbReference>
<keyword evidence="7 8" id="KW-0472">Membrane</keyword>
<dbReference type="InterPro" id="IPR003439">
    <property type="entry name" value="ABC_transporter-like_ATP-bd"/>
</dbReference>
<keyword evidence="4" id="KW-0547">Nucleotide-binding</keyword>
<dbReference type="AlphaFoldDB" id="A0A1H0AST2"/>
<evidence type="ECO:0000256" key="4">
    <source>
        <dbReference type="ARBA" id="ARBA00022741"/>
    </source>
</evidence>
<dbReference type="GO" id="GO:0140359">
    <property type="term" value="F:ABC-type transporter activity"/>
    <property type="evidence" value="ECO:0007669"/>
    <property type="project" value="InterPro"/>
</dbReference>
<keyword evidence="5 11" id="KW-0067">ATP-binding</keyword>
<accession>A0A1H0AST2</accession>
<dbReference type="STRING" id="349095.SAMN05660299_02584"/>
<feature type="transmembrane region" description="Helical" evidence="8">
    <location>
        <begin position="151"/>
        <end position="172"/>
    </location>
</feature>
<comment type="subcellular location">
    <subcellularLocation>
        <location evidence="1">Cell membrane</location>
        <topology evidence="1">Multi-pass membrane protein</topology>
    </subcellularLocation>
</comment>
<dbReference type="RefSeq" id="WP_091652698.1">
    <property type="nucleotide sequence ID" value="NZ_FNHQ01000041.1"/>
</dbReference>
<dbReference type="PROSITE" id="PS00211">
    <property type="entry name" value="ABC_TRANSPORTER_1"/>
    <property type="match status" value="1"/>
</dbReference>
<dbReference type="PROSITE" id="PS50893">
    <property type="entry name" value="ABC_TRANSPORTER_2"/>
    <property type="match status" value="1"/>
</dbReference>
<dbReference type="PANTHER" id="PTHR11384:SF59">
    <property type="entry name" value="LYSOSOMAL COBALAMIN TRANSPORTER ABCD4"/>
    <property type="match status" value="1"/>
</dbReference>
<evidence type="ECO:0000313" key="12">
    <source>
        <dbReference type="Proteomes" id="UP000199309"/>
    </source>
</evidence>
<evidence type="ECO:0000313" key="11">
    <source>
        <dbReference type="EMBL" id="SDN36126.1"/>
    </source>
</evidence>
<evidence type="ECO:0000256" key="7">
    <source>
        <dbReference type="ARBA" id="ARBA00023136"/>
    </source>
</evidence>
<feature type="transmembrane region" description="Helical" evidence="8">
    <location>
        <begin position="184"/>
        <end position="205"/>
    </location>
</feature>
<sequence>MNQFSSYYQFFSHVWILTKSYWKSEEKKSAYALLTGVILLTIAIVVMLVLLNQWNNTFYTALQEYNTTVIFNELIHFSWLAVLYIVFSVYSFYLQQVLGLRWRKWLTAQYLDRWLTRRTYYRLQMFGTETDNPDQRISEDINLFVTKTIEFTIGLIKAVCVLTAFIIILYQISGTLDFTFMGKVWHIPGYLVWIAILYAAAGTWLTHRVGHRLMKLNFIQQRYEADFRFSMMRMRENAESVAFYGGEKQEHHIFQRRFMILLDNFWKIIQKKKQLIWLNSGYSQIAIIFPFIVVMPRYLTKTISLGGLMQVANAFSKVQESLSYFVDMYVTLAEWKAVVDRLTGFNEHMEKILCEEKENKNVEQSFADNGLELFHFDIHLPNGVPLLENITLHFTAGNNILIRGASGSGKSTFLRAIAGIWPYVSGKINRLPREKTMFVPQRPYLPLGTLRQVLLYPGETKFPDDILVQYMSLCHIAYLSSQLDVAADWNHVLSVGEQQRLAFVRIFLQKPSWIFLDEATSALDEDMEAYLYQLLQTQLPKTTFVSVGHRSTLTPFHSFILTLHKNTRNITMEATER</sequence>
<reference evidence="11 12" key="1">
    <citation type="submission" date="2016-10" db="EMBL/GenBank/DDBJ databases">
        <authorList>
            <person name="de Groot N.N."/>
        </authorList>
    </citation>
    <scope>NUCLEOTIDE SEQUENCE [LARGE SCALE GENOMIC DNA]</scope>
    <source>
        <strain evidence="11 12">DSM 16981</strain>
    </source>
</reference>
<feature type="domain" description="ABC transmembrane type-1" evidence="10">
    <location>
        <begin position="36"/>
        <end position="334"/>
    </location>
</feature>
<evidence type="ECO:0000259" key="9">
    <source>
        <dbReference type="PROSITE" id="PS50893"/>
    </source>
</evidence>
<feature type="transmembrane region" description="Helical" evidence="8">
    <location>
        <begin position="275"/>
        <end position="295"/>
    </location>
</feature>
<evidence type="ECO:0000256" key="8">
    <source>
        <dbReference type="SAM" id="Phobius"/>
    </source>
</evidence>
<dbReference type="OrthoDB" id="9810134at2"/>
<dbReference type="EMBL" id="FNHQ01000041">
    <property type="protein sequence ID" value="SDN36126.1"/>
    <property type="molecule type" value="Genomic_DNA"/>
</dbReference>
<dbReference type="Gene3D" id="1.20.1560.10">
    <property type="entry name" value="ABC transporter type 1, transmembrane domain"/>
    <property type="match status" value="1"/>
</dbReference>
<dbReference type="GO" id="GO:0005886">
    <property type="term" value="C:plasma membrane"/>
    <property type="evidence" value="ECO:0007669"/>
    <property type="project" value="UniProtKB-SubCell"/>
</dbReference>
<evidence type="ECO:0000256" key="1">
    <source>
        <dbReference type="ARBA" id="ARBA00004651"/>
    </source>
</evidence>
<evidence type="ECO:0000256" key="2">
    <source>
        <dbReference type="ARBA" id="ARBA00022448"/>
    </source>
</evidence>
<dbReference type="CDD" id="cd03223">
    <property type="entry name" value="ABCD_peroxisomal_ALDP"/>
    <property type="match status" value="1"/>
</dbReference>
<dbReference type="PROSITE" id="PS50929">
    <property type="entry name" value="ABC_TM1F"/>
    <property type="match status" value="1"/>
</dbReference>
<evidence type="ECO:0000256" key="6">
    <source>
        <dbReference type="ARBA" id="ARBA00022989"/>
    </source>
</evidence>
<keyword evidence="12" id="KW-1185">Reference proteome</keyword>
<dbReference type="InterPro" id="IPR036640">
    <property type="entry name" value="ABC1_TM_sf"/>
</dbReference>
<evidence type="ECO:0000259" key="10">
    <source>
        <dbReference type="PROSITE" id="PS50929"/>
    </source>
</evidence>
<dbReference type="Pfam" id="PF06472">
    <property type="entry name" value="ABC_membrane_2"/>
    <property type="match status" value="1"/>
</dbReference>
<feature type="domain" description="ABC transporter" evidence="9">
    <location>
        <begin position="371"/>
        <end position="577"/>
    </location>
</feature>
<dbReference type="InterPro" id="IPR003593">
    <property type="entry name" value="AAA+_ATPase"/>
</dbReference>
<dbReference type="SUPFAM" id="SSF52540">
    <property type="entry name" value="P-loop containing nucleoside triphosphate hydrolases"/>
    <property type="match status" value="1"/>
</dbReference>
<organism evidence="11 12">
    <name type="scientific">Megasphaera paucivorans</name>
    <dbReference type="NCBI Taxonomy" id="349095"/>
    <lineage>
        <taxon>Bacteria</taxon>
        <taxon>Bacillati</taxon>
        <taxon>Bacillota</taxon>
        <taxon>Negativicutes</taxon>
        <taxon>Veillonellales</taxon>
        <taxon>Veillonellaceae</taxon>
        <taxon>Megasphaera</taxon>
    </lineage>
</organism>
<protein>
    <submittedName>
        <fullName evidence="11">Putative ATP-binding cassette transporter</fullName>
    </submittedName>
</protein>
<dbReference type="InterPro" id="IPR050835">
    <property type="entry name" value="ABC_transporter_sub-D"/>
</dbReference>
<dbReference type="InterPro" id="IPR017871">
    <property type="entry name" value="ABC_transporter-like_CS"/>
</dbReference>
<keyword evidence="3 8" id="KW-0812">Transmembrane</keyword>
<keyword evidence="2" id="KW-0813">Transport</keyword>
<dbReference type="GO" id="GO:0005524">
    <property type="term" value="F:ATP binding"/>
    <property type="evidence" value="ECO:0007669"/>
    <property type="project" value="UniProtKB-KW"/>
</dbReference>
<name>A0A1H0AST2_9FIRM</name>
<feature type="transmembrane region" description="Helical" evidence="8">
    <location>
        <begin position="74"/>
        <end position="94"/>
    </location>
</feature>
<gene>
    <name evidence="11" type="ORF">SAMN05660299_02584</name>
</gene>
<evidence type="ECO:0000256" key="3">
    <source>
        <dbReference type="ARBA" id="ARBA00022692"/>
    </source>
</evidence>
<feature type="transmembrane region" description="Helical" evidence="8">
    <location>
        <begin position="30"/>
        <end position="54"/>
    </location>
</feature>